<geneLocation type="plasmid" evidence="1 2">
    <name>unnamed3</name>
</geneLocation>
<reference evidence="1 2" key="1">
    <citation type="submission" date="2018-11" db="EMBL/GenBank/DDBJ databases">
        <title>Deinococcus shelandsis sp. nov., isolated from South Shetland Islands soil of Antarctica.</title>
        <authorList>
            <person name="Tian J."/>
        </authorList>
    </citation>
    <scope>NUCLEOTIDE SEQUENCE [LARGE SCALE GENOMIC DNA]</scope>
    <source>
        <strain evidence="1 2">S14-83T</strain>
        <plasmid evidence="1 2">unnamed3</plasmid>
    </source>
</reference>
<sequence length="432" mass="48428">MTLLVVREYATLVQGHTARLIDGNPLRAEVPARAFASLRGLLLEPGNDAQSVLTAGVQGGKEVLKLSSWVGVLQTPDGTQIEVLPKVLEDDSDVARTRQLFIRMLSALLGFTSREWRAADLDASKLPLMEFFASQFLTAVARLVRQGIARTYLEQPQELPALRGRLDLPRHLPLQLSRPSMLAVVADEFLLDRPENRAIRAALEVIRPLLRAPANLRLHTRLRMAFEDVPVSREPLQDLRIWHRDRSYRQYTDVRPLVELVLRGQSPLTAQGKAHVHSLLFPMADVFEAYVAQVLRECVDAQGNRQYLKVETQLAEHHLACQRGRKVYLLKPDLRLTLPDGKEVLADTKWKRLNASAGPRGGVDMADLYQMFAYGQKYLAGKGEIWLIYPKTAMFPKKLDPFIFTDGLSATAVPFDLEADMSSGLAALHPSH</sequence>
<dbReference type="OrthoDB" id="9786961at2"/>
<dbReference type="KEGG" id="dph:EHF33_19945"/>
<dbReference type="PANTHER" id="PTHR38733:SF1">
    <property type="entry name" value="TYPE IV METHYL-DIRECTED RESTRICTION ENZYME ECOKMCRBC"/>
    <property type="match status" value="1"/>
</dbReference>
<protein>
    <recommendedName>
        <fullName evidence="3">Restriction endonuclease</fullName>
    </recommendedName>
</protein>
<dbReference type="AlphaFoldDB" id="A0A3G8YLN1"/>
<evidence type="ECO:0000313" key="1">
    <source>
        <dbReference type="EMBL" id="AZI45187.1"/>
    </source>
</evidence>
<dbReference type="Pfam" id="PF10117">
    <property type="entry name" value="McrBC"/>
    <property type="match status" value="1"/>
</dbReference>
<evidence type="ECO:0008006" key="3">
    <source>
        <dbReference type="Google" id="ProtNLM"/>
    </source>
</evidence>
<accession>A0A3G8YLN1</accession>
<name>A0A3G8YLN1_9DEIO</name>
<gene>
    <name evidence="1" type="ORF">EHF33_19945</name>
</gene>
<evidence type="ECO:0000313" key="2">
    <source>
        <dbReference type="Proteomes" id="UP000276417"/>
    </source>
</evidence>
<keyword evidence="1" id="KW-0614">Plasmid</keyword>
<dbReference type="PANTHER" id="PTHR38733">
    <property type="entry name" value="PROTEIN MCRC"/>
    <property type="match status" value="1"/>
</dbReference>
<keyword evidence="2" id="KW-1185">Reference proteome</keyword>
<dbReference type="InterPro" id="IPR019292">
    <property type="entry name" value="McrC"/>
</dbReference>
<dbReference type="EMBL" id="CP034187">
    <property type="protein sequence ID" value="AZI45187.1"/>
    <property type="molecule type" value="Genomic_DNA"/>
</dbReference>
<organism evidence="1 2">
    <name type="scientific">Deinococcus psychrotolerans</name>
    <dbReference type="NCBI Taxonomy" id="2489213"/>
    <lineage>
        <taxon>Bacteria</taxon>
        <taxon>Thermotogati</taxon>
        <taxon>Deinococcota</taxon>
        <taxon>Deinococci</taxon>
        <taxon>Deinococcales</taxon>
        <taxon>Deinococcaceae</taxon>
        <taxon>Deinococcus</taxon>
    </lineage>
</organism>
<proteinExistence type="predicted"/>
<dbReference type="RefSeq" id="WP_124875548.1">
    <property type="nucleotide sequence ID" value="NZ_CP034187.1"/>
</dbReference>
<dbReference type="Proteomes" id="UP000276417">
    <property type="component" value="Plasmid unnamed3"/>
</dbReference>